<feature type="region of interest" description="Disordered" evidence="2">
    <location>
        <begin position="1"/>
        <end position="30"/>
    </location>
</feature>
<comment type="caution">
    <text evidence="5">The sequence shown here is derived from an EMBL/GenBank/DDBJ whole genome shotgun (WGS) entry which is preliminary data.</text>
</comment>
<name>A0ABY1VM47_9ACTO</name>
<dbReference type="PANTHER" id="PTHR10046">
    <property type="entry name" value="ATP DEPENDENT LON PROTEASE FAMILY MEMBER"/>
    <property type="match status" value="1"/>
</dbReference>
<keyword evidence="3" id="KW-0472">Membrane</keyword>
<feature type="active site" evidence="1">
    <location>
        <position position="298"/>
    </location>
</feature>
<dbReference type="Pfam" id="PF05362">
    <property type="entry name" value="Lon_C"/>
    <property type="match status" value="1"/>
</dbReference>
<keyword evidence="1" id="KW-0378">Hydrolase</keyword>
<feature type="domain" description="Lon proteolytic" evidence="4">
    <location>
        <begin position="293"/>
        <end position="391"/>
    </location>
</feature>
<proteinExistence type="inferred from homology"/>
<evidence type="ECO:0000256" key="3">
    <source>
        <dbReference type="SAM" id="Phobius"/>
    </source>
</evidence>
<reference evidence="5 6" key="1">
    <citation type="submission" date="2018-06" db="EMBL/GenBank/DDBJ databases">
        <authorList>
            <consortium name="Pathogen Informatics"/>
            <person name="Doyle S."/>
        </authorList>
    </citation>
    <scope>NUCLEOTIDE SEQUENCE [LARGE SCALE GENOMIC DNA]</scope>
    <source>
        <strain evidence="5 6">NCTC11535</strain>
    </source>
</reference>
<dbReference type="InterPro" id="IPR008269">
    <property type="entry name" value="Lon_proteolytic"/>
</dbReference>
<keyword evidence="3" id="KW-1133">Transmembrane helix</keyword>
<dbReference type="InterPro" id="IPR027065">
    <property type="entry name" value="Lon_Prtase"/>
</dbReference>
<keyword evidence="1" id="KW-0720">Serine protease</keyword>
<dbReference type="Proteomes" id="UP000250006">
    <property type="component" value="Unassembled WGS sequence"/>
</dbReference>
<comment type="catalytic activity">
    <reaction evidence="1">
        <text>Hydrolysis of proteins in presence of ATP.</text>
        <dbReference type="EC" id="3.4.21.53"/>
    </reaction>
</comment>
<keyword evidence="3" id="KW-0812">Transmembrane</keyword>
<evidence type="ECO:0000259" key="4">
    <source>
        <dbReference type="PROSITE" id="PS51786"/>
    </source>
</evidence>
<organism evidence="5 6">
    <name type="scientific">Actinomyces bovis</name>
    <dbReference type="NCBI Taxonomy" id="1658"/>
    <lineage>
        <taxon>Bacteria</taxon>
        <taxon>Bacillati</taxon>
        <taxon>Actinomycetota</taxon>
        <taxon>Actinomycetes</taxon>
        <taxon>Actinomycetales</taxon>
        <taxon>Actinomycetaceae</taxon>
        <taxon>Actinomyces</taxon>
    </lineage>
</organism>
<feature type="transmembrane region" description="Helical" evidence="3">
    <location>
        <begin position="49"/>
        <end position="67"/>
    </location>
</feature>
<gene>
    <name evidence="5" type="primary">ylbL</name>
    <name evidence="5" type="ORF">NCTC11535_00411</name>
</gene>
<feature type="active site" evidence="1">
    <location>
        <position position="343"/>
    </location>
</feature>
<dbReference type="EC" id="3.4.21.53" evidence="1"/>
<accession>A0ABY1VM47</accession>
<dbReference type="SUPFAM" id="SSF54211">
    <property type="entry name" value="Ribosomal protein S5 domain 2-like"/>
    <property type="match status" value="1"/>
</dbReference>
<evidence type="ECO:0000313" key="5">
    <source>
        <dbReference type="EMBL" id="SPT52757.1"/>
    </source>
</evidence>
<protein>
    <recommendedName>
        <fullName evidence="1">endopeptidase La</fullName>
        <ecNumber evidence="1">3.4.21.53</ecNumber>
    </recommendedName>
</protein>
<keyword evidence="1 5" id="KW-0645">Protease</keyword>
<keyword evidence="6" id="KW-1185">Reference proteome</keyword>
<comment type="similarity">
    <text evidence="1">Belongs to the peptidase S16 family.</text>
</comment>
<dbReference type="InterPro" id="IPR020568">
    <property type="entry name" value="Ribosomal_Su5_D2-typ_SF"/>
</dbReference>
<evidence type="ECO:0000256" key="1">
    <source>
        <dbReference type="PROSITE-ProRule" id="PRU01122"/>
    </source>
</evidence>
<evidence type="ECO:0000313" key="6">
    <source>
        <dbReference type="Proteomes" id="UP000250006"/>
    </source>
</evidence>
<dbReference type="Gene3D" id="3.30.230.10">
    <property type="match status" value="1"/>
</dbReference>
<dbReference type="InterPro" id="IPR014721">
    <property type="entry name" value="Ribsml_uS5_D2-typ_fold_subgr"/>
</dbReference>
<dbReference type="PROSITE" id="PS51786">
    <property type="entry name" value="LON_PROTEOLYTIC"/>
    <property type="match status" value="1"/>
</dbReference>
<dbReference type="EMBL" id="UAPQ01000001">
    <property type="protein sequence ID" value="SPT52757.1"/>
    <property type="molecule type" value="Genomic_DNA"/>
</dbReference>
<sequence>MMAPVNQPDDVMPRNPAQVDPTPPLPAAAPAAGYEFSTTERANQRRQNVGRLVVLVMVLALAVFWLVQLPQGKVIESPGPTWDVLSRTEGSSEQAGTDLITVSGAPTYATSGKMRMTTVSVSGCPGHPITAFDVIGAWFSSDQKIVDREQVCPAKLSRKEIDQQSQAQMTSSQDAAVVAALMESGAATTMTLTIKGGASEQTQGLFKDGDVLREITLEGTTTKITTFSQLRDLLAKTPVGSKAVLGIERDGQPSTVELNTQAPQGSGRQGSVLGVFLHAKADSEVDAKFALQDVGGPSAGMMFALGIVDKLTPGTMLTGQDVAGTGTIDISGNVGPIGGIAQKMRGAARDGAKVFLAPAANCKEVVGEEPEGMQVVAVSNLHEAVEAVTAVGQGQTAGLKTCQAVLAQG</sequence>
<dbReference type="GO" id="GO:0006508">
    <property type="term" value="P:proteolysis"/>
    <property type="evidence" value="ECO:0007669"/>
    <property type="project" value="UniProtKB-KW"/>
</dbReference>
<evidence type="ECO:0000256" key="2">
    <source>
        <dbReference type="SAM" id="MobiDB-lite"/>
    </source>
</evidence>
<dbReference type="GO" id="GO:0008233">
    <property type="term" value="F:peptidase activity"/>
    <property type="evidence" value="ECO:0007669"/>
    <property type="project" value="UniProtKB-KW"/>
</dbReference>